<comment type="subcellular location">
    <subcellularLocation>
        <location evidence="7">Endomembrane system</location>
        <topology evidence="7">Single-pass type I membrane protein</topology>
    </subcellularLocation>
</comment>
<evidence type="ECO:0000313" key="12">
    <source>
        <dbReference type="Proteomes" id="UP000230069"/>
    </source>
</evidence>
<feature type="domain" description="Protein kinase" evidence="10">
    <location>
        <begin position="361"/>
        <end position="625"/>
    </location>
</feature>
<dbReference type="GO" id="GO:0012505">
    <property type="term" value="C:endomembrane system"/>
    <property type="evidence" value="ECO:0007669"/>
    <property type="project" value="UniProtKB-SubCell"/>
</dbReference>
<dbReference type="OrthoDB" id="291737at2759"/>
<dbReference type="InterPro" id="IPR000719">
    <property type="entry name" value="Prot_kinase_dom"/>
</dbReference>
<feature type="region of interest" description="Disordered" evidence="8">
    <location>
        <begin position="223"/>
        <end position="292"/>
    </location>
</feature>
<dbReference type="InParanoid" id="A0A2G5EV39"/>
<proteinExistence type="predicted"/>
<dbReference type="EMBL" id="KZ305021">
    <property type="protein sequence ID" value="PIA59527.1"/>
    <property type="molecule type" value="Genomic_DNA"/>
</dbReference>
<dbReference type="InterPro" id="IPR032675">
    <property type="entry name" value="LRR_dom_sf"/>
</dbReference>
<dbReference type="SUPFAM" id="SSF56112">
    <property type="entry name" value="Protein kinase-like (PK-like)"/>
    <property type="match status" value="1"/>
</dbReference>
<feature type="compositionally biased region" description="Pro residues" evidence="8">
    <location>
        <begin position="265"/>
        <end position="285"/>
    </location>
</feature>
<keyword evidence="2 9" id="KW-0812">Transmembrane</keyword>
<protein>
    <recommendedName>
        <fullName evidence="10">Protein kinase domain-containing protein</fullName>
    </recommendedName>
</protein>
<gene>
    <name evidence="11" type="ORF">AQUCO_00400428v1</name>
</gene>
<evidence type="ECO:0000256" key="6">
    <source>
        <dbReference type="ARBA" id="ARBA00023136"/>
    </source>
</evidence>
<dbReference type="Proteomes" id="UP000230069">
    <property type="component" value="Unassembled WGS sequence"/>
</dbReference>
<dbReference type="PROSITE" id="PS50011">
    <property type="entry name" value="PROTEIN_KINASE_DOM"/>
    <property type="match status" value="1"/>
</dbReference>
<dbReference type="PANTHER" id="PTHR46084:SF14">
    <property type="entry name" value="PROTEIN KINASE DOMAIN-CONTAINING PROTEIN"/>
    <property type="match status" value="1"/>
</dbReference>
<dbReference type="Gene3D" id="1.10.510.10">
    <property type="entry name" value="Transferase(Phosphotransferase) domain 1"/>
    <property type="match status" value="1"/>
</dbReference>
<keyword evidence="12" id="KW-1185">Reference proteome</keyword>
<feature type="transmembrane region" description="Helical" evidence="9">
    <location>
        <begin position="298"/>
        <end position="321"/>
    </location>
</feature>
<accession>A0A2G5EV39</accession>
<name>A0A2G5EV39_AQUCA</name>
<dbReference type="GO" id="GO:0005524">
    <property type="term" value="F:ATP binding"/>
    <property type="evidence" value="ECO:0007669"/>
    <property type="project" value="InterPro"/>
</dbReference>
<evidence type="ECO:0000256" key="4">
    <source>
        <dbReference type="ARBA" id="ARBA00022737"/>
    </source>
</evidence>
<keyword evidence="6 9" id="KW-0472">Membrane</keyword>
<sequence>MDKRWRYNRFRLKSSFILVLSLFFWNLDLSFSLNFEGLSLLRFRDKVVKDPYGALLNWNKNEGDEDPCLWNGIECSQGKVIILNLKDLCLEGTLAPELGNLVHVKSIVLRNNSFSGLIPKEIEALKDLEFLDLGYNNFSGALPVDLGSNLSLTILLLDNNNFIRYISPELLELWKLSEIQVAEKRLSITPHGESCHSRSFSWNTVHSRDIGYRRLLQLENPPASNKEAEQNNSQLPPSPSPSPSASPSPSPSSYAPSPAPTGSDLPPPSRTPAEPPVVIAPPPSANPSHGSGRGRTTMFIVSGAVGAAALISILSLGILVLRGNKTVIVKPWATGLSGQLQKAFVTGVPKLKRSELETACEDFSNIISSSSDDTVYKGTLSTGVEIAVTSTTVKSSKEWSKHLEEAFRKKIDTLSKVNHKNFVNILGFCEEEEPFTRMIVFEYAPNGTLFEHLHIKESEHLDWGVRLRIAMGIAYCLEHMHQLTPPVVHKKLHSSSIYLTEDYAGKISDFGFWNEATMAKMRSTGIDDTPSTDPETNIYSFGVILLEMITGRLSNSLDDGPLVAWASEFLGRRRRINDMVDPTLKTFQEEDLEKLCEIVTSCVHSDPNQRPSIREVTARLREITLLPPDRATPRLSPLWWAELEILSTEAS</sequence>
<dbReference type="PANTHER" id="PTHR46084">
    <property type="entry name" value="PROTEIN MALE DISCOVERER 2"/>
    <property type="match status" value="1"/>
</dbReference>
<dbReference type="InterPro" id="IPR011009">
    <property type="entry name" value="Kinase-like_dom_sf"/>
</dbReference>
<feature type="compositionally biased region" description="Pro residues" evidence="8">
    <location>
        <begin position="236"/>
        <end position="250"/>
    </location>
</feature>
<dbReference type="STRING" id="218851.A0A2G5EV39"/>
<dbReference type="GO" id="GO:0004672">
    <property type="term" value="F:protein kinase activity"/>
    <property type="evidence" value="ECO:0007669"/>
    <property type="project" value="InterPro"/>
</dbReference>
<evidence type="ECO:0000256" key="5">
    <source>
        <dbReference type="ARBA" id="ARBA00022989"/>
    </source>
</evidence>
<keyword evidence="3" id="KW-0732">Signal</keyword>
<keyword evidence="5 9" id="KW-1133">Transmembrane helix</keyword>
<reference evidence="11 12" key="1">
    <citation type="submission" date="2017-09" db="EMBL/GenBank/DDBJ databases">
        <title>WGS assembly of Aquilegia coerulea Goldsmith.</title>
        <authorList>
            <person name="Hodges S."/>
            <person name="Kramer E."/>
            <person name="Nordborg M."/>
            <person name="Tomkins J."/>
            <person name="Borevitz J."/>
            <person name="Derieg N."/>
            <person name="Yan J."/>
            <person name="Mihaltcheva S."/>
            <person name="Hayes R.D."/>
            <person name="Rokhsar D."/>
        </authorList>
    </citation>
    <scope>NUCLEOTIDE SEQUENCE [LARGE SCALE GENOMIC DNA]</scope>
    <source>
        <strain evidence="12">cv. Goldsmith</strain>
    </source>
</reference>
<evidence type="ECO:0000256" key="9">
    <source>
        <dbReference type="SAM" id="Phobius"/>
    </source>
</evidence>
<keyword evidence="4" id="KW-0677">Repeat</keyword>
<dbReference type="SUPFAM" id="SSF52058">
    <property type="entry name" value="L domain-like"/>
    <property type="match status" value="1"/>
</dbReference>
<evidence type="ECO:0000256" key="1">
    <source>
        <dbReference type="ARBA" id="ARBA00022614"/>
    </source>
</evidence>
<keyword evidence="1" id="KW-0433">Leucine-rich repeat</keyword>
<dbReference type="FunFam" id="3.30.200.20:FF:000489">
    <property type="entry name" value="Inactive receptor-like serine/threonine-protein kinase"/>
    <property type="match status" value="1"/>
</dbReference>
<dbReference type="Pfam" id="PF08263">
    <property type="entry name" value="LRRNT_2"/>
    <property type="match status" value="1"/>
</dbReference>
<evidence type="ECO:0000256" key="3">
    <source>
        <dbReference type="ARBA" id="ARBA00022729"/>
    </source>
</evidence>
<evidence type="ECO:0000256" key="7">
    <source>
        <dbReference type="ARBA" id="ARBA00046288"/>
    </source>
</evidence>
<dbReference type="InterPro" id="IPR001611">
    <property type="entry name" value="Leu-rich_rpt"/>
</dbReference>
<dbReference type="Pfam" id="PF07714">
    <property type="entry name" value="PK_Tyr_Ser-Thr"/>
    <property type="match status" value="1"/>
</dbReference>
<organism evidence="11 12">
    <name type="scientific">Aquilegia coerulea</name>
    <name type="common">Rocky mountain columbine</name>
    <dbReference type="NCBI Taxonomy" id="218851"/>
    <lineage>
        <taxon>Eukaryota</taxon>
        <taxon>Viridiplantae</taxon>
        <taxon>Streptophyta</taxon>
        <taxon>Embryophyta</taxon>
        <taxon>Tracheophyta</taxon>
        <taxon>Spermatophyta</taxon>
        <taxon>Magnoliopsida</taxon>
        <taxon>Ranunculales</taxon>
        <taxon>Ranunculaceae</taxon>
        <taxon>Thalictroideae</taxon>
        <taxon>Aquilegia</taxon>
    </lineage>
</organism>
<dbReference type="Gene3D" id="3.30.200.20">
    <property type="entry name" value="Phosphorylase Kinase, domain 1"/>
    <property type="match status" value="1"/>
</dbReference>
<dbReference type="InterPro" id="IPR001245">
    <property type="entry name" value="Ser-Thr/Tyr_kinase_cat_dom"/>
</dbReference>
<evidence type="ECO:0000256" key="2">
    <source>
        <dbReference type="ARBA" id="ARBA00022692"/>
    </source>
</evidence>
<dbReference type="InterPro" id="IPR013210">
    <property type="entry name" value="LRR_N_plant-typ"/>
</dbReference>
<dbReference type="AlphaFoldDB" id="A0A2G5EV39"/>
<evidence type="ECO:0000259" key="10">
    <source>
        <dbReference type="PROSITE" id="PS50011"/>
    </source>
</evidence>
<dbReference type="Pfam" id="PF00560">
    <property type="entry name" value="LRR_1"/>
    <property type="match status" value="1"/>
</dbReference>
<evidence type="ECO:0000256" key="8">
    <source>
        <dbReference type="SAM" id="MobiDB-lite"/>
    </source>
</evidence>
<evidence type="ECO:0000313" key="11">
    <source>
        <dbReference type="EMBL" id="PIA59527.1"/>
    </source>
</evidence>
<dbReference type="Gene3D" id="3.80.10.10">
    <property type="entry name" value="Ribonuclease Inhibitor"/>
    <property type="match status" value="1"/>
</dbReference>
<dbReference type="FunFam" id="3.80.10.10:FF:000400">
    <property type="entry name" value="Nuclear pore complex protein NUP107"/>
    <property type="match status" value="1"/>
</dbReference>